<dbReference type="RefSeq" id="NP_001404983.1">
    <property type="nucleotide sequence ID" value="NM_001418054.1"/>
</dbReference>
<dbReference type="RefSeq" id="XP_049297243.1">
    <property type="nucleotide sequence ID" value="XM_049441286.1"/>
</dbReference>
<accession>A0A4Y0BIG2</accession>
<dbReference type="EnsemblMetazoa" id="AFUN018729-RA">
    <property type="protein sequence ID" value="AFUN018729-PA"/>
    <property type="gene ID" value="AFUN018729"/>
</dbReference>
<dbReference type="RefSeq" id="XP_049297242.1">
    <property type="nucleotide sequence ID" value="XM_049441285.1"/>
</dbReference>
<dbReference type="AlphaFoldDB" id="A0A4Y0BIG2"/>
<dbReference type="InterPro" id="IPR032071">
    <property type="entry name" value="DUF4806"/>
</dbReference>
<feature type="domain" description="DUF4806" evidence="1">
    <location>
        <begin position="172"/>
        <end position="259"/>
    </location>
</feature>
<dbReference type="VEuPathDB" id="VectorBase:AFUN018729"/>
<organism evidence="2">
    <name type="scientific">Anopheles funestus</name>
    <name type="common">African malaria mosquito</name>
    <dbReference type="NCBI Taxonomy" id="62324"/>
    <lineage>
        <taxon>Eukaryota</taxon>
        <taxon>Metazoa</taxon>
        <taxon>Ecdysozoa</taxon>
        <taxon>Arthropoda</taxon>
        <taxon>Hexapoda</taxon>
        <taxon>Insecta</taxon>
        <taxon>Pterygota</taxon>
        <taxon>Neoptera</taxon>
        <taxon>Endopterygota</taxon>
        <taxon>Diptera</taxon>
        <taxon>Nematocera</taxon>
        <taxon>Culicoidea</taxon>
        <taxon>Culicidae</taxon>
        <taxon>Anophelinae</taxon>
        <taxon>Anopheles</taxon>
    </lineage>
</organism>
<evidence type="ECO:0000313" key="2">
    <source>
        <dbReference type="EnsemblMetazoa" id="AFUN018729-PA"/>
    </source>
</evidence>
<reference evidence="2" key="1">
    <citation type="submission" date="2020-05" db="UniProtKB">
        <authorList>
            <consortium name="EnsemblMetazoa"/>
        </authorList>
    </citation>
    <scope>IDENTIFICATION</scope>
    <source>
        <strain evidence="2">FUMOZ</strain>
    </source>
</reference>
<dbReference type="Pfam" id="PF16064">
    <property type="entry name" value="DUF4806"/>
    <property type="match status" value="1"/>
</dbReference>
<sequence length="316" mass="35919">MSSKRDRKSGYIYKLCKRLETQIDQEYDAEQQQTTIKLESDSDNEQNIVFSTTTSDALLTSLKMTCSDSEESSNELPGLTEMPSVFEMQSASSTKESTIATVMNMFTSLSKQIATIHKKTDNVQREVTTISERLGRVEKKMGISLATMELVKDVIVNGEETPQRTHETTECFDFSIITNEEEFTAFDTKLGTDKEYYSKVKTDLSMQIHANEPNNRLFEAMDIIFARTFMVECSWTGHGAAGPKIAFGKRTNILKLFADIASNKFRTISQTFVQEFFMKKLRHAKERLNSKGVRKAVCRKRISKMPIATHAEKKAK</sequence>
<protein>
    <submittedName>
        <fullName evidence="2">DUF4806 domain-containing protein</fullName>
    </submittedName>
</protein>
<dbReference type="GeneID" id="125771075"/>
<dbReference type="STRING" id="62324.A0A4Y0BIG2"/>
<evidence type="ECO:0000259" key="1">
    <source>
        <dbReference type="Pfam" id="PF16064"/>
    </source>
</evidence>
<dbReference type="RefSeq" id="XP_049297241.1">
    <property type="nucleotide sequence ID" value="XM_049441284.1"/>
</dbReference>
<name>A0A4Y0BIG2_ANOFN</name>
<proteinExistence type="predicted"/>
<dbReference type="VEuPathDB" id="VectorBase:AFUN2_002672"/>